<proteinExistence type="predicted"/>
<evidence type="ECO:0000313" key="1">
    <source>
        <dbReference type="EMBL" id="JAD32413.1"/>
    </source>
</evidence>
<organism evidence="1">
    <name type="scientific">Arundo donax</name>
    <name type="common">Giant reed</name>
    <name type="synonym">Donax arundinaceus</name>
    <dbReference type="NCBI Taxonomy" id="35708"/>
    <lineage>
        <taxon>Eukaryota</taxon>
        <taxon>Viridiplantae</taxon>
        <taxon>Streptophyta</taxon>
        <taxon>Embryophyta</taxon>
        <taxon>Tracheophyta</taxon>
        <taxon>Spermatophyta</taxon>
        <taxon>Magnoliopsida</taxon>
        <taxon>Liliopsida</taxon>
        <taxon>Poales</taxon>
        <taxon>Poaceae</taxon>
        <taxon>PACMAD clade</taxon>
        <taxon>Arundinoideae</taxon>
        <taxon>Arundineae</taxon>
        <taxon>Arundo</taxon>
    </lineage>
</organism>
<accession>A0A0A8Z3Y7</accession>
<reference evidence="1" key="1">
    <citation type="submission" date="2014-09" db="EMBL/GenBank/DDBJ databases">
        <authorList>
            <person name="Magalhaes I.L.F."/>
            <person name="Oliveira U."/>
            <person name="Santos F.R."/>
            <person name="Vidigal T.H.D.A."/>
            <person name="Brescovit A.D."/>
            <person name="Santos A.J."/>
        </authorList>
    </citation>
    <scope>NUCLEOTIDE SEQUENCE</scope>
    <source>
        <tissue evidence="1">Shoot tissue taken approximately 20 cm above the soil surface</tissue>
    </source>
</reference>
<protein>
    <submittedName>
        <fullName evidence="1">Uncharacterized protein</fullName>
    </submittedName>
</protein>
<dbReference type="AlphaFoldDB" id="A0A0A8Z3Y7"/>
<name>A0A0A8Z3Y7_ARUDO</name>
<dbReference type="EMBL" id="GBRH01265482">
    <property type="protein sequence ID" value="JAD32413.1"/>
    <property type="molecule type" value="Transcribed_RNA"/>
</dbReference>
<reference evidence="1" key="2">
    <citation type="journal article" date="2015" name="Data Brief">
        <title>Shoot transcriptome of the giant reed, Arundo donax.</title>
        <authorList>
            <person name="Barrero R.A."/>
            <person name="Guerrero F.D."/>
            <person name="Moolhuijzen P."/>
            <person name="Goolsby J.A."/>
            <person name="Tidwell J."/>
            <person name="Bellgard S.E."/>
            <person name="Bellgard M.I."/>
        </authorList>
    </citation>
    <scope>NUCLEOTIDE SEQUENCE</scope>
    <source>
        <tissue evidence="1">Shoot tissue taken approximately 20 cm above the soil surface</tissue>
    </source>
</reference>
<sequence length="42" mass="4880">MHLIIFRHCQSGGSATTNITKHKYITKKVTRVQTHIKEQNTE</sequence>